<dbReference type="CDD" id="cd00190">
    <property type="entry name" value="Tryp_SPc"/>
    <property type="match status" value="1"/>
</dbReference>
<organism evidence="11 12">
    <name type="scientific">Limulus polyphemus</name>
    <name type="common">Atlantic horseshoe crab</name>
    <dbReference type="NCBI Taxonomy" id="6850"/>
    <lineage>
        <taxon>Eukaryota</taxon>
        <taxon>Metazoa</taxon>
        <taxon>Ecdysozoa</taxon>
        <taxon>Arthropoda</taxon>
        <taxon>Chelicerata</taxon>
        <taxon>Merostomata</taxon>
        <taxon>Xiphosura</taxon>
        <taxon>Limulidae</taxon>
        <taxon>Limulus</taxon>
    </lineage>
</organism>
<feature type="domain" description="Peptidase S1" evidence="10">
    <location>
        <begin position="105"/>
        <end position="351"/>
    </location>
</feature>
<dbReference type="PROSITE" id="PS50240">
    <property type="entry name" value="TRYPSIN_DOM"/>
    <property type="match status" value="1"/>
</dbReference>
<dbReference type="SMART" id="SM00680">
    <property type="entry name" value="CLIP"/>
    <property type="match status" value="1"/>
</dbReference>
<evidence type="ECO:0000313" key="11">
    <source>
        <dbReference type="Proteomes" id="UP000694941"/>
    </source>
</evidence>
<keyword evidence="11" id="KW-1185">Reference proteome</keyword>
<evidence type="ECO:0000313" key="12">
    <source>
        <dbReference type="RefSeq" id="XP_013794361.1"/>
    </source>
</evidence>
<dbReference type="PROSITE" id="PS00135">
    <property type="entry name" value="TRYPSIN_SER"/>
    <property type="match status" value="1"/>
</dbReference>
<feature type="signal peptide" evidence="9">
    <location>
        <begin position="1"/>
        <end position="23"/>
    </location>
</feature>
<dbReference type="Pfam" id="PF00089">
    <property type="entry name" value="Trypsin"/>
    <property type="match status" value="1"/>
</dbReference>
<evidence type="ECO:0000256" key="4">
    <source>
        <dbReference type="ARBA" id="ARBA00022729"/>
    </source>
</evidence>
<dbReference type="SUPFAM" id="SSF50494">
    <property type="entry name" value="Trypsin-like serine proteases"/>
    <property type="match status" value="1"/>
</dbReference>
<dbReference type="SMART" id="SM00020">
    <property type="entry name" value="Tryp_SPc"/>
    <property type="match status" value="1"/>
</dbReference>
<dbReference type="PRINTS" id="PR00722">
    <property type="entry name" value="CHYMOTRYPSIN"/>
</dbReference>
<evidence type="ECO:0000256" key="7">
    <source>
        <dbReference type="ARBA" id="ARBA00024195"/>
    </source>
</evidence>
<sequence length="351" mass="39297">MVMRANLFPVLCVPVFLLSITVSSDDSKQQRFVYSNDTENECLKNGVYKGVCKTVQECPELLHKDSKLLNENNCGFKGIIPLVCCPESIIPREGCGRRSITTTRIIGGRISDVGAWPWMVAIFLKSKYAEYLYCGGSLITQKHVITASHCVFESTNLLEPSDLLVRLGEHDLTSDDDNASPIDRSVKIIKHHEKYVARTFENDIAILTLDKPVKFTERIHPVCLPFIELRHENLIDRHAFITGWGKTSYSGKYSDKLREAQVLISDQKQCNKDYQGIVNLTKVYMCAGYDFGGIDACLGDSGGPLMLPAGKDSLFYLVGIVSFGKNCASPNYLGVYTRITEFLDWIRINAT</sequence>
<evidence type="ECO:0000256" key="1">
    <source>
        <dbReference type="ARBA" id="ARBA00001656"/>
    </source>
</evidence>
<dbReference type="GeneID" id="106478367"/>
<reference evidence="12" key="1">
    <citation type="submission" date="2025-08" db="UniProtKB">
        <authorList>
            <consortium name="RefSeq"/>
        </authorList>
    </citation>
    <scope>IDENTIFICATION</scope>
    <source>
        <tissue evidence="12">Muscle</tissue>
    </source>
</reference>
<dbReference type="RefSeq" id="XP_013794361.1">
    <property type="nucleotide sequence ID" value="XM_013938907.2"/>
</dbReference>
<comment type="similarity">
    <text evidence="7">Belongs to the peptidase S1 family. CLIP subfamily.</text>
</comment>
<dbReference type="InterPro" id="IPR043504">
    <property type="entry name" value="Peptidase_S1_PA_chymotrypsin"/>
</dbReference>
<dbReference type="PANTHER" id="PTHR24252:SF8">
    <property type="entry name" value="ACROSIN"/>
    <property type="match status" value="1"/>
</dbReference>
<protein>
    <recommendedName>
        <fullName evidence="3">Acrosin</fullName>
        <ecNumber evidence="2">3.4.21.10</ecNumber>
    </recommendedName>
</protein>
<evidence type="ECO:0000256" key="3">
    <source>
        <dbReference type="ARBA" id="ARBA00017161"/>
    </source>
</evidence>
<dbReference type="InterPro" id="IPR018114">
    <property type="entry name" value="TRYPSIN_HIS"/>
</dbReference>
<evidence type="ECO:0000256" key="5">
    <source>
        <dbReference type="ARBA" id="ARBA00022820"/>
    </source>
</evidence>
<keyword evidence="6" id="KW-1015">Disulfide bond</keyword>
<evidence type="ECO:0000256" key="6">
    <source>
        <dbReference type="ARBA" id="ARBA00023157"/>
    </source>
</evidence>
<keyword evidence="8" id="KW-0720">Serine protease</keyword>
<proteinExistence type="inferred from homology"/>
<evidence type="ECO:0000256" key="2">
    <source>
        <dbReference type="ARBA" id="ARBA00012050"/>
    </source>
</evidence>
<evidence type="ECO:0000256" key="8">
    <source>
        <dbReference type="RuleBase" id="RU363034"/>
    </source>
</evidence>
<dbReference type="InterPro" id="IPR009003">
    <property type="entry name" value="Peptidase_S1_PA"/>
</dbReference>
<dbReference type="InterPro" id="IPR022700">
    <property type="entry name" value="CLIP"/>
</dbReference>
<comment type="catalytic activity">
    <reaction evidence="1">
        <text>Preferential cleavage: Arg-|-Xaa, Lys-|-Xaa.</text>
        <dbReference type="EC" id="3.4.21.10"/>
    </reaction>
</comment>
<name>A0ABM1C557_LIMPO</name>
<dbReference type="PANTHER" id="PTHR24252">
    <property type="entry name" value="ACROSIN-RELATED"/>
    <property type="match status" value="1"/>
</dbReference>
<dbReference type="InterPro" id="IPR033116">
    <property type="entry name" value="TRYPSIN_SER"/>
</dbReference>
<gene>
    <name evidence="12" type="primary">LOC106478367</name>
</gene>
<keyword evidence="5" id="KW-0353">Hemolymph clotting</keyword>
<keyword evidence="8" id="KW-0645">Protease</keyword>
<keyword evidence="8" id="KW-0378">Hydrolase</keyword>
<dbReference type="InterPro" id="IPR001254">
    <property type="entry name" value="Trypsin_dom"/>
</dbReference>
<dbReference type="PROSITE" id="PS00134">
    <property type="entry name" value="TRYPSIN_HIS"/>
    <property type="match status" value="1"/>
</dbReference>
<evidence type="ECO:0000259" key="10">
    <source>
        <dbReference type="PROSITE" id="PS50240"/>
    </source>
</evidence>
<keyword evidence="4 9" id="KW-0732">Signal</keyword>
<dbReference type="EC" id="3.4.21.10" evidence="2"/>
<dbReference type="Gene3D" id="2.40.10.10">
    <property type="entry name" value="Trypsin-like serine proteases"/>
    <property type="match status" value="1"/>
</dbReference>
<dbReference type="Proteomes" id="UP000694941">
    <property type="component" value="Unplaced"/>
</dbReference>
<accession>A0ABM1C557</accession>
<feature type="chain" id="PRO_5045865872" description="Acrosin" evidence="9">
    <location>
        <begin position="24"/>
        <end position="351"/>
    </location>
</feature>
<dbReference type="InterPro" id="IPR001314">
    <property type="entry name" value="Peptidase_S1A"/>
</dbReference>
<evidence type="ECO:0000256" key="9">
    <source>
        <dbReference type="SAM" id="SignalP"/>
    </source>
</evidence>